<keyword evidence="4" id="KW-0678">Repressor</keyword>
<evidence type="ECO:0000256" key="8">
    <source>
        <dbReference type="ARBA" id="ARBA00022801"/>
    </source>
</evidence>
<dbReference type="GO" id="GO:0008270">
    <property type="term" value="F:zinc ion binding"/>
    <property type="evidence" value="ECO:0007669"/>
    <property type="project" value="UniProtKB-KW"/>
</dbReference>
<dbReference type="PROSITE" id="PS50271">
    <property type="entry name" value="ZF_UBP"/>
    <property type="match status" value="1"/>
</dbReference>
<evidence type="ECO:0000256" key="5">
    <source>
        <dbReference type="ARBA" id="ARBA00022723"/>
    </source>
</evidence>
<comment type="cofactor">
    <cofactor evidence="1">
        <name>Zn(2+)</name>
        <dbReference type="ChEBI" id="CHEBI:29105"/>
    </cofactor>
</comment>
<evidence type="ECO:0000256" key="12">
    <source>
        <dbReference type="ARBA" id="ARBA00023163"/>
    </source>
</evidence>
<keyword evidence="9" id="KW-0862">Zinc</keyword>
<dbReference type="RefSeq" id="XP_036357487.1">
    <property type="nucleotide sequence ID" value="XM_036501594.1"/>
</dbReference>
<organism evidence="16 17">
    <name type="scientific">Octopus sinensis</name>
    <name type="common">East Asian common octopus</name>
    <dbReference type="NCBI Taxonomy" id="2607531"/>
    <lineage>
        <taxon>Eukaryota</taxon>
        <taxon>Metazoa</taxon>
        <taxon>Spiralia</taxon>
        <taxon>Lophotrochozoa</taxon>
        <taxon>Mollusca</taxon>
        <taxon>Cephalopoda</taxon>
        <taxon>Coleoidea</taxon>
        <taxon>Octopodiformes</taxon>
        <taxon>Octopoda</taxon>
        <taxon>Incirrata</taxon>
        <taxon>Octopodidae</taxon>
        <taxon>Octopus</taxon>
    </lineage>
</organism>
<evidence type="ECO:0000256" key="9">
    <source>
        <dbReference type="ARBA" id="ARBA00022833"/>
    </source>
</evidence>
<dbReference type="InterPro" id="IPR013083">
    <property type="entry name" value="Znf_RING/FYVE/PHD"/>
</dbReference>
<dbReference type="SUPFAM" id="SSF57850">
    <property type="entry name" value="RING/U-box"/>
    <property type="match status" value="1"/>
</dbReference>
<evidence type="ECO:0000313" key="17">
    <source>
        <dbReference type="RefSeq" id="XP_036357487.1"/>
    </source>
</evidence>
<dbReference type="AlphaFoldDB" id="A0A7E6ERV4"/>
<name>A0A7E6ERV4_9MOLL</name>
<keyword evidence="10" id="KW-0156">Chromatin regulator</keyword>
<keyword evidence="12" id="KW-0804">Transcription</keyword>
<dbReference type="InterPro" id="IPR001607">
    <property type="entry name" value="Znf_UBP"/>
</dbReference>
<comment type="similarity">
    <text evidence="3">Belongs to the histone deacetylase family. HD type 2 subfamily.</text>
</comment>
<evidence type="ECO:0000256" key="6">
    <source>
        <dbReference type="ARBA" id="ARBA00022737"/>
    </source>
</evidence>
<gene>
    <name evidence="17" type="primary">LOC115209433</name>
</gene>
<dbReference type="GO" id="GO:0016787">
    <property type="term" value="F:hydrolase activity"/>
    <property type="evidence" value="ECO:0007669"/>
    <property type="project" value="UniProtKB-KW"/>
</dbReference>
<evidence type="ECO:0000256" key="4">
    <source>
        <dbReference type="ARBA" id="ARBA00022491"/>
    </source>
</evidence>
<reference evidence="17" key="1">
    <citation type="submission" date="2025-08" db="UniProtKB">
        <authorList>
            <consortium name="RefSeq"/>
        </authorList>
    </citation>
    <scope>IDENTIFICATION</scope>
</reference>
<evidence type="ECO:0000256" key="2">
    <source>
        <dbReference type="ARBA" id="ARBA00004123"/>
    </source>
</evidence>
<protein>
    <submittedName>
        <fullName evidence="17">Histone deacetylase 6 isoform X1</fullName>
    </submittedName>
</protein>
<dbReference type="Pfam" id="PF02148">
    <property type="entry name" value="zf-UBP"/>
    <property type="match status" value="1"/>
</dbReference>
<dbReference type="Proteomes" id="UP000515154">
    <property type="component" value="Linkage group LG3"/>
</dbReference>
<evidence type="ECO:0000256" key="14">
    <source>
        <dbReference type="PROSITE-ProRule" id="PRU00502"/>
    </source>
</evidence>
<evidence type="ECO:0000256" key="7">
    <source>
        <dbReference type="ARBA" id="ARBA00022771"/>
    </source>
</evidence>
<dbReference type="GO" id="GO:0006325">
    <property type="term" value="P:chromatin organization"/>
    <property type="evidence" value="ECO:0007669"/>
    <property type="project" value="UniProtKB-KW"/>
</dbReference>
<feature type="domain" description="UBP-type" evidence="15">
    <location>
        <begin position="52"/>
        <end position="151"/>
    </location>
</feature>
<evidence type="ECO:0000313" key="16">
    <source>
        <dbReference type="Proteomes" id="UP000515154"/>
    </source>
</evidence>
<evidence type="ECO:0000259" key="15">
    <source>
        <dbReference type="PROSITE" id="PS50271"/>
    </source>
</evidence>
<evidence type="ECO:0000256" key="10">
    <source>
        <dbReference type="ARBA" id="ARBA00022853"/>
    </source>
</evidence>
<evidence type="ECO:0000256" key="1">
    <source>
        <dbReference type="ARBA" id="ARBA00001947"/>
    </source>
</evidence>
<dbReference type="SMART" id="SM00290">
    <property type="entry name" value="ZnF_UBP"/>
    <property type="match status" value="1"/>
</dbReference>
<keyword evidence="11" id="KW-0805">Transcription regulation</keyword>
<dbReference type="FunFam" id="3.30.40.10:FF:000342">
    <property type="entry name" value="Histone deacetylase 6"/>
    <property type="match status" value="1"/>
</dbReference>
<dbReference type="PANTHER" id="PTHR47665:SF1">
    <property type="entry name" value="HISTONE DEACETYLASE-LIKE PROTEIN"/>
    <property type="match status" value="1"/>
</dbReference>
<dbReference type="Gene3D" id="3.30.40.10">
    <property type="entry name" value="Zinc/RING finger domain, C3HC4 (zinc finger)"/>
    <property type="match status" value="1"/>
</dbReference>
<keyword evidence="7 14" id="KW-0863">Zinc-finger</keyword>
<evidence type="ECO:0000256" key="13">
    <source>
        <dbReference type="ARBA" id="ARBA00023242"/>
    </source>
</evidence>
<evidence type="ECO:0000256" key="11">
    <source>
        <dbReference type="ARBA" id="ARBA00023015"/>
    </source>
</evidence>
<keyword evidence="8" id="KW-0378">Hydrolase</keyword>
<keyword evidence="16" id="KW-1185">Reference proteome</keyword>
<evidence type="ECO:0000256" key="3">
    <source>
        <dbReference type="ARBA" id="ARBA00007738"/>
    </source>
</evidence>
<sequence length="151" mass="17093">MVQGLSTVEVSTKSLKMTEAGASGGKSPDKRDKYLMDLMSKQESMFCVQPLTWCPHLEKVTSVPPQGLDTSSPCETCGDTNENWVCLTCYKVFCSRYVQEHMVKHHEIEPDHYIVLSYADLSVWCYGCNSYVEHELIQNAKKTACKHKFGE</sequence>
<accession>A0A7E6ERV4</accession>
<comment type="subcellular location">
    <subcellularLocation>
        <location evidence="2">Nucleus</location>
    </subcellularLocation>
</comment>
<dbReference type="GO" id="GO:0005634">
    <property type="term" value="C:nucleus"/>
    <property type="evidence" value="ECO:0007669"/>
    <property type="project" value="UniProtKB-SubCell"/>
</dbReference>
<keyword evidence="6" id="KW-0677">Repeat</keyword>
<keyword evidence="13" id="KW-0539">Nucleus</keyword>
<keyword evidence="5" id="KW-0479">Metal-binding</keyword>
<proteinExistence type="inferred from homology"/>
<dbReference type="PANTHER" id="PTHR47665">
    <property type="entry name" value="HISTONE DEACETYLASE-LIKE PROTEIN"/>
    <property type="match status" value="1"/>
</dbReference>